<feature type="compositionally biased region" description="Basic and acidic residues" evidence="1">
    <location>
        <begin position="109"/>
        <end position="118"/>
    </location>
</feature>
<reference evidence="2" key="2">
    <citation type="submission" date="2022-01" db="EMBL/GenBank/DDBJ databases">
        <authorList>
            <person name="Yamashiro T."/>
            <person name="Shiraishi A."/>
            <person name="Satake H."/>
            <person name="Nakayama K."/>
        </authorList>
    </citation>
    <scope>NUCLEOTIDE SEQUENCE</scope>
</reference>
<gene>
    <name evidence="2" type="ORF">Tco_0988321</name>
</gene>
<feature type="region of interest" description="Disordered" evidence="1">
    <location>
        <begin position="109"/>
        <end position="139"/>
    </location>
</feature>
<reference evidence="2" key="1">
    <citation type="journal article" date="2022" name="Int. J. Mol. Sci.">
        <title>Draft Genome of Tanacetum Coccineum: Genomic Comparison of Closely Related Tanacetum-Family Plants.</title>
        <authorList>
            <person name="Yamashiro T."/>
            <person name="Shiraishi A."/>
            <person name="Nakayama K."/>
            <person name="Satake H."/>
        </authorList>
    </citation>
    <scope>NUCLEOTIDE SEQUENCE</scope>
</reference>
<proteinExistence type="predicted"/>
<comment type="caution">
    <text evidence="2">The sequence shown here is derived from an EMBL/GenBank/DDBJ whole genome shotgun (WGS) entry which is preliminary data.</text>
</comment>
<dbReference type="Proteomes" id="UP001151760">
    <property type="component" value="Unassembled WGS sequence"/>
</dbReference>
<evidence type="ECO:0000313" key="3">
    <source>
        <dbReference type="Proteomes" id="UP001151760"/>
    </source>
</evidence>
<protein>
    <submittedName>
        <fullName evidence="2">Uncharacterized protein</fullName>
    </submittedName>
</protein>
<accession>A0ABQ5EQU7</accession>
<evidence type="ECO:0000313" key="2">
    <source>
        <dbReference type="EMBL" id="GJT53267.1"/>
    </source>
</evidence>
<feature type="compositionally biased region" description="Acidic residues" evidence="1">
    <location>
        <begin position="120"/>
        <end position="139"/>
    </location>
</feature>
<sequence length="139" mass="15950">MHSMGKTIAELHAMVRLHKIGLLKKATPTPVPDVLAIRGGKIQKNNKNKKPKKEKLLDCNYSFLGEYECSSLALDREERIDERKRLDHLKQDQTILMIKRFSERKKAGIPNEKFKGGFEQDIDDEGEEDKEDEEGDGEV</sequence>
<organism evidence="2 3">
    <name type="scientific">Tanacetum coccineum</name>
    <dbReference type="NCBI Taxonomy" id="301880"/>
    <lineage>
        <taxon>Eukaryota</taxon>
        <taxon>Viridiplantae</taxon>
        <taxon>Streptophyta</taxon>
        <taxon>Embryophyta</taxon>
        <taxon>Tracheophyta</taxon>
        <taxon>Spermatophyta</taxon>
        <taxon>Magnoliopsida</taxon>
        <taxon>eudicotyledons</taxon>
        <taxon>Gunneridae</taxon>
        <taxon>Pentapetalae</taxon>
        <taxon>asterids</taxon>
        <taxon>campanulids</taxon>
        <taxon>Asterales</taxon>
        <taxon>Asteraceae</taxon>
        <taxon>Asteroideae</taxon>
        <taxon>Anthemideae</taxon>
        <taxon>Anthemidinae</taxon>
        <taxon>Tanacetum</taxon>
    </lineage>
</organism>
<keyword evidence="3" id="KW-1185">Reference proteome</keyword>
<evidence type="ECO:0000256" key="1">
    <source>
        <dbReference type="SAM" id="MobiDB-lite"/>
    </source>
</evidence>
<dbReference type="EMBL" id="BQNB010016571">
    <property type="protein sequence ID" value="GJT53267.1"/>
    <property type="molecule type" value="Genomic_DNA"/>
</dbReference>
<name>A0ABQ5EQU7_9ASTR</name>